<evidence type="ECO:0000256" key="1">
    <source>
        <dbReference type="SAM" id="Phobius"/>
    </source>
</evidence>
<keyword evidence="3" id="KW-1185">Reference proteome</keyword>
<dbReference type="EMBL" id="CABIJS010000210">
    <property type="protein sequence ID" value="VUZ46275.1"/>
    <property type="molecule type" value="Genomic_DNA"/>
</dbReference>
<sequence>MISEASTVFLLVGFILWSFLADKASYKIPLLSAMLIWVICLSSAPQCLRFQPVYA</sequence>
<reference evidence="2 3" key="1">
    <citation type="submission" date="2019-07" db="EMBL/GenBank/DDBJ databases">
        <authorList>
            <person name="Jastrzebski P J."/>
            <person name="Paukszto L."/>
            <person name="Jastrzebski P J."/>
        </authorList>
    </citation>
    <scope>NUCLEOTIDE SEQUENCE [LARGE SCALE GENOMIC DNA]</scope>
    <source>
        <strain evidence="2 3">WMS-il1</strain>
    </source>
</reference>
<keyword evidence="1" id="KW-1133">Transmembrane helix</keyword>
<evidence type="ECO:0000313" key="2">
    <source>
        <dbReference type="EMBL" id="VUZ46275.1"/>
    </source>
</evidence>
<accession>A0A564YG65</accession>
<evidence type="ECO:0000313" key="3">
    <source>
        <dbReference type="Proteomes" id="UP000321570"/>
    </source>
</evidence>
<proteinExistence type="predicted"/>
<organism evidence="2 3">
    <name type="scientific">Hymenolepis diminuta</name>
    <name type="common">Rat tapeworm</name>
    <dbReference type="NCBI Taxonomy" id="6216"/>
    <lineage>
        <taxon>Eukaryota</taxon>
        <taxon>Metazoa</taxon>
        <taxon>Spiralia</taxon>
        <taxon>Lophotrochozoa</taxon>
        <taxon>Platyhelminthes</taxon>
        <taxon>Cestoda</taxon>
        <taxon>Eucestoda</taxon>
        <taxon>Cyclophyllidea</taxon>
        <taxon>Hymenolepididae</taxon>
        <taxon>Hymenolepis</taxon>
    </lineage>
</organism>
<feature type="non-terminal residue" evidence="2">
    <location>
        <position position="55"/>
    </location>
</feature>
<keyword evidence="1" id="KW-0472">Membrane</keyword>
<protein>
    <submittedName>
        <fullName evidence="2">Uncharacterized protein</fullName>
    </submittedName>
</protein>
<dbReference type="AlphaFoldDB" id="A0A564YG65"/>
<name>A0A564YG65_HYMDI</name>
<keyword evidence="1" id="KW-0812">Transmembrane</keyword>
<feature type="transmembrane region" description="Helical" evidence="1">
    <location>
        <begin position="31"/>
        <end position="48"/>
    </location>
</feature>
<dbReference type="Proteomes" id="UP000321570">
    <property type="component" value="Unassembled WGS sequence"/>
</dbReference>
<gene>
    <name evidence="2" type="ORF">WMSIL1_LOCUS6098</name>
</gene>